<dbReference type="GO" id="GO:0005737">
    <property type="term" value="C:cytoplasm"/>
    <property type="evidence" value="ECO:0007669"/>
    <property type="project" value="UniProtKB-SubCell"/>
</dbReference>
<dbReference type="PROSITE" id="PS51981">
    <property type="entry name" value="ZF_RZ"/>
    <property type="match status" value="1"/>
</dbReference>
<feature type="compositionally biased region" description="Polar residues" evidence="9">
    <location>
        <begin position="950"/>
        <end position="960"/>
    </location>
</feature>
<evidence type="ECO:0000256" key="2">
    <source>
        <dbReference type="ARBA" id="ARBA00022490"/>
    </source>
</evidence>
<keyword evidence="8" id="KW-0175">Coiled coil</keyword>
<keyword evidence="13" id="KW-1185">Reference proteome</keyword>
<name>A0A0C2WLU5_AMAMK</name>
<dbReference type="SUPFAM" id="SSF52540">
    <property type="entry name" value="P-loop containing nucleoside triphosphate hydrolases"/>
    <property type="match status" value="1"/>
</dbReference>
<dbReference type="HOGENOM" id="CLU_001490_4_0_1"/>
<feature type="coiled-coil region" evidence="8">
    <location>
        <begin position="1362"/>
        <end position="1389"/>
    </location>
</feature>
<dbReference type="InParanoid" id="A0A0C2WLU5"/>
<dbReference type="InterPro" id="IPR041677">
    <property type="entry name" value="DNA2/NAM7_AAA_11"/>
</dbReference>
<feature type="region of interest" description="Disordered" evidence="9">
    <location>
        <begin position="2267"/>
        <end position="2299"/>
    </location>
</feature>
<dbReference type="OrthoDB" id="2423195at2759"/>
<dbReference type="EMBL" id="KN818269">
    <property type="protein sequence ID" value="KIL62527.1"/>
    <property type="molecule type" value="Genomic_DNA"/>
</dbReference>
<dbReference type="InterPro" id="IPR027417">
    <property type="entry name" value="P-loop_NTPase"/>
</dbReference>
<sequence length="2299" mass="257895">MSRHKPCHYHSSPGGCRRKDCTFSHGSPGEHRPRSPASAASAGPSTSSPGGVCKFYWSTKRCRDGSNCRYSHIENPSLNAQNSSSSGIITSLVPFLTDEGLAKVTGVGTDPLSPQPQKLLTPAQIRYDMRRFLQDDFRFKSTFEIYAFFVPLSSAISTNPAWSMEDGQVLLAEITKPNGLRRFSDIIQWPAVSATAGSNSAVLSFQNAWLPLLQFFSSDAVVKSTVHHNVNALYSIIMGDYGTFSNKLISCMDQMIEAQSFRDFQRSSTKNLLGSQILASITGVLFEYLTRFKNAVSSHPEIVLSVRKLQSWMDAWVQGIKADPPKFDDVFVNNVTARDHIVHHLSSKIRNVVAIVDREQARVERQQNRETPRGLSSGASAASQEGLSAMLRMTFEGPGPFCSTGPRHDNDSVDIQNIRIAPTNEELICRKEPFLPANFYKAPHHLPSDSMERLLDIQFRLLREELTAPLRSSIQCVRNDLLDKSPKTKLGSILAKKGGRYHGAGDEGVVFNVYTGVKFRSMTPDQRGLSIDISFDAPPGKARQARPGARAAFWEGMSNKRLMQGGLIALVWALSGREVDVHLGIVASNVKELAESARQSADRVSARIVFFDPDVELRILDVLKFPYKIQGNEVLLVESPVMYEAIRPFLEALTVVPETIPFQEMLVHRPTDFFNTYSVKPPKYAAMHRFEYRLGCLFEPGVWEGAAELTMVVHDPESIKNARSELKRASRLDPSQVDAVVDTLIREIALIQGPPGTGKSFTGVELLRVLVQHAKPILMIAFTNHALDHLLTSVLDAGITDQIIRLGSRSADERISQYSIENLEFASPEISRLIKVSGARWNLKAIQKEVTTLMKKVTRQHVSGADITAYLQMEYPEQHEHVTNPPSWIQALMSQLSLRGDLEGEGGWQTAGRQGATFQADESIYARWLRGEDLDFLRNRPDLPTEKAPSPSSENISTSNLMNRFTALALDEDDGASSSSSSDTETEDEESEGSFSEGVWEADWQRIKVETSVASPTQRPSLAAPEPVSPPHEEAHLTETVQEEDTDKLTLSDFRDPLAFFVAHSMYSIPEIPATDRSLDALLEEGQVWNLSWIERQKLNEYWRDRTKERMNQEHLLEFEDLRKKHGEALQMFNEEKNEIRRNLLRNVKIIGCTTTGAAKFASLLKGVAPKVMLVEEAGQVMEAHILGSLVPSIEHLIMIGDPLQLRPTLNNYKLSMDSQSGSRMYKFDMSLMERLSTSGFPMSRIDIQRRMRPEISQLIRGVLYPTLEDHDLVKKYPNVRGFNRNVFFLNHEHRENDGNEEDSTSKYNTYEVQMIRDMILYLLRRQGCYSRDGDIVVLCAYLGQLARVRDALAQHVAVVIDERDQEALADQEAEKESEEAEIEHIQVSKRVRLRTVDNYQGEEAKIVILSLVRNAGEYNDGAASRGRTIGFLKSENRTNVALSRAKHGLFILGNAPQLASRSSMWANVIEELQRKGNIGDALPAACFRHPNKVNLISEPGQLSLFAPDGGCLEPCGYRLKCGHVCPYKCHPDDLNHIAVVCSQPCRRLCARNHPCSRQCSQECGQCNHPIPNVELPCGHIKDRVPCYMMENLDAVFCQVIVEKGLDSCEHTVDLACSEDTSDYRCKRTCNGIMDCCGRNCGSSCHNCQNRGDVVGEQRIKRQMHCKHSCKKNLYCGHECINDCSRDHKCTTTCRRACRQECAHSSCPQYCSTPCEPCKEACTWSCPHYSCPLPCGSVCTRLPCDKRCQKQLPCGHRCPSVCGEDCSIQICPTCAAPEVKETVVDLILYLKLEDIVMEEDSLDNILITLPNCHHVFTVETLDGICGLGDFYRTKDDGNWLGLASPERRSNEEMRKPPMCPTCRAAIISPRYGRVFKSANLDVLEKNVISHMSTRLKGIQSSLDAVVKEDLANALANAGSRIKPGSPGSVTRSEKEKKARVRARKAVLDQKLPQGPVSVETITPNSELFSIAPQVSKVWNTTTRKLLKVYKDAAAVCEVRSAHTNAWQAAFSFLHEQEMDKAVADPARAPRRLPEHAMRIARMNVGIPEPRADKRFLVEAIWFTVQIRFTLAQLAQTWIKAVGESKDYELPERMEWGAFGLFQLRTCERDIEIAYEVAEASESRRQMTKSNLLKLRVRLEGYRFQIDMTKQCGLWDLEQREKFVQQAEKERENATRLIEHTPGIRDEYLEAANAIIKEWKGWERSVKADTFYKPVSLDEKLSIIKAFNFSHSGHFYTCQNGHVFVIDECGGAMQASTCPECGHTIGGSSHRLDSSNRQADEYQQLARQQGADRSPWARGP</sequence>
<feature type="domain" description="C3H1-type" evidence="10">
    <location>
        <begin position="1"/>
        <end position="28"/>
    </location>
</feature>
<keyword evidence="3 7" id="KW-0479">Metal-binding</keyword>
<dbReference type="InterPro" id="IPR046439">
    <property type="entry name" value="ZF_RZ_dom"/>
</dbReference>
<protein>
    <recommendedName>
        <fullName evidence="14">NFX1-type zinc finger-containing protein 1</fullName>
    </recommendedName>
</protein>
<dbReference type="InterPro" id="IPR000571">
    <property type="entry name" value="Znf_CCCH"/>
</dbReference>
<evidence type="ECO:0000313" key="12">
    <source>
        <dbReference type="EMBL" id="KIL62527.1"/>
    </source>
</evidence>
<feature type="compositionally biased region" description="Low complexity" evidence="9">
    <location>
        <begin position="35"/>
        <end position="49"/>
    </location>
</feature>
<keyword evidence="5 7" id="KW-0862">Zinc</keyword>
<dbReference type="InterPro" id="IPR047187">
    <property type="entry name" value="SF1_C_Upf1"/>
</dbReference>
<dbReference type="PROSITE" id="PS50103">
    <property type="entry name" value="ZF_C3H1"/>
    <property type="match status" value="2"/>
</dbReference>
<keyword evidence="4 7" id="KW-0863">Zinc-finger</keyword>
<dbReference type="Gene3D" id="3.40.50.300">
    <property type="entry name" value="P-loop containing nucleotide triphosphate hydrolases"/>
    <property type="match status" value="3"/>
</dbReference>
<dbReference type="GO" id="GO:0004386">
    <property type="term" value="F:helicase activity"/>
    <property type="evidence" value="ECO:0007669"/>
    <property type="project" value="InterPro"/>
</dbReference>
<dbReference type="Pfam" id="PF20173">
    <property type="entry name" value="ZnF_RZ-type"/>
    <property type="match status" value="1"/>
</dbReference>
<feature type="region of interest" description="Disordered" evidence="9">
    <location>
        <begin position="972"/>
        <end position="997"/>
    </location>
</feature>
<gene>
    <name evidence="12" type="ORF">M378DRAFT_128690</name>
</gene>
<dbReference type="FunFam" id="3.40.50.300:FF:001660">
    <property type="entry name" value="NF-X1 finger and helicase protein, putative"/>
    <property type="match status" value="1"/>
</dbReference>
<dbReference type="Pfam" id="PF13086">
    <property type="entry name" value="AAA_11"/>
    <property type="match status" value="2"/>
</dbReference>
<dbReference type="GO" id="GO:0002376">
    <property type="term" value="P:immune system process"/>
    <property type="evidence" value="ECO:0007669"/>
    <property type="project" value="UniProtKB-KW"/>
</dbReference>
<dbReference type="GO" id="GO:0031380">
    <property type="term" value="C:nuclear RNA-directed RNA polymerase complex"/>
    <property type="evidence" value="ECO:0007669"/>
    <property type="project" value="TreeGrafter"/>
</dbReference>
<dbReference type="PANTHER" id="PTHR10887">
    <property type="entry name" value="DNA2/NAM7 HELICASE FAMILY"/>
    <property type="match status" value="1"/>
</dbReference>
<feature type="zinc finger region" description="C3H1-type" evidence="7">
    <location>
        <begin position="47"/>
        <end position="75"/>
    </location>
</feature>
<dbReference type="STRING" id="946122.A0A0C2WLU5"/>
<dbReference type="InterPro" id="IPR045055">
    <property type="entry name" value="DNA2/NAM7-like"/>
</dbReference>
<evidence type="ECO:0000259" key="10">
    <source>
        <dbReference type="PROSITE" id="PS50103"/>
    </source>
</evidence>
<dbReference type="Pfam" id="PF13087">
    <property type="entry name" value="AAA_12"/>
    <property type="match status" value="1"/>
</dbReference>
<feature type="compositionally biased region" description="Basic and acidic residues" evidence="9">
    <location>
        <begin position="2269"/>
        <end position="2279"/>
    </location>
</feature>
<evidence type="ECO:0000256" key="7">
    <source>
        <dbReference type="PROSITE-ProRule" id="PRU00723"/>
    </source>
</evidence>
<dbReference type="CDD" id="cd18808">
    <property type="entry name" value="SF1_C_Upf1"/>
    <property type="match status" value="1"/>
</dbReference>
<feature type="domain" description="C3H1-type" evidence="10">
    <location>
        <begin position="47"/>
        <end position="75"/>
    </location>
</feature>
<feature type="domain" description="RZ-type" evidence="11">
    <location>
        <begin position="2214"/>
        <end position="2287"/>
    </location>
</feature>
<evidence type="ECO:0000256" key="9">
    <source>
        <dbReference type="SAM" id="MobiDB-lite"/>
    </source>
</evidence>
<dbReference type="Proteomes" id="UP000054549">
    <property type="component" value="Unassembled WGS sequence"/>
</dbReference>
<feature type="compositionally biased region" description="Basic and acidic residues" evidence="9">
    <location>
        <begin position="24"/>
        <end position="33"/>
    </location>
</feature>
<dbReference type="PANTHER" id="PTHR10887:SF445">
    <property type="entry name" value="NFX1-TYPE ZINC FINGER-CONTAINING PROTEIN 1"/>
    <property type="match status" value="1"/>
</dbReference>
<evidence type="ECO:0008006" key="14">
    <source>
        <dbReference type="Google" id="ProtNLM"/>
    </source>
</evidence>
<dbReference type="SMART" id="SM00356">
    <property type="entry name" value="ZnF_C3H1"/>
    <property type="match status" value="2"/>
</dbReference>
<keyword evidence="2" id="KW-0963">Cytoplasm</keyword>
<evidence type="ECO:0000256" key="6">
    <source>
        <dbReference type="ARBA" id="ARBA00022859"/>
    </source>
</evidence>
<dbReference type="CDD" id="cd06008">
    <property type="entry name" value="NF-X1-zinc-finger"/>
    <property type="match status" value="1"/>
</dbReference>
<evidence type="ECO:0000259" key="11">
    <source>
        <dbReference type="PROSITE" id="PS51981"/>
    </source>
</evidence>
<comment type="subcellular location">
    <subcellularLocation>
        <location evidence="1">Cytoplasm</location>
    </subcellularLocation>
</comment>
<accession>A0A0C2WLU5</accession>
<feature type="region of interest" description="Disordered" evidence="9">
    <location>
        <begin position="1917"/>
        <end position="1936"/>
    </location>
</feature>
<proteinExistence type="predicted"/>
<evidence type="ECO:0000256" key="4">
    <source>
        <dbReference type="ARBA" id="ARBA00022771"/>
    </source>
</evidence>
<feature type="region of interest" description="Disordered" evidence="9">
    <location>
        <begin position="939"/>
        <end position="960"/>
    </location>
</feature>
<evidence type="ECO:0000256" key="1">
    <source>
        <dbReference type="ARBA" id="ARBA00004496"/>
    </source>
</evidence>
<evidence type="ECO:0000256" key="8">
    <source>
        <dbReference type="SAM" id="Coils"/>
    </source>
</evidence>
<feature type="zinc finger region" description="C3H1-type" evidence="7">
    <location>
        <begin position="1"/>
        <end position="28"/>
    </location>
</feature>
<evidence type="ECO:0000313" key="13">
    <source>
        <dbReference type="Proteomes" id="UP000054549"/>
    </source>
</evidence>
<evidence type="ECO:0000256" key="5">
    <source>
        <dbReference type="ARBA" id="ARBA00022833"/>
    </source>
</evidence>
<feature type="region of interest" description="Disordered" evidence="9">
    <location>
        <begin position="24"/>
        <end position="49"/>
    </location>
</feature>
<feature type="region of interest" description="Disordered" evidence="9">
    <location>
        <begin position="1011"/>
        <end position="1046"/>
    </location>
</feature>
<organism evidence="12 13">
    <name type="scientific">Amanita muscaria (strain Koide BX008)</name>
    <dbReference type="NCBI Taxonomy" id="946122"/>
    <lineage>
        <taxon>Eukaryota</taxon>
        <taxon>Fungi</taxon>
        <taxon>Dikarya</taxon>
        <taxon>Basidiomycota</taxon>
        <taxon>Agaricomycotina</taxon>
        <taxon>Agaricomycetes</taxon>
        <taxon>Agaricomycetidae</taxon>
        <taxon>Agaricales</taxon>
        <taxon>Pluteineae</taxon>
        <taxon>Amanitaceae</taxon>
        <taxon>Amanita</taxon>
    </lineage>
</organism>
<dbReference type="GO" id="GO:0008270">
    <property type="term" value="F:zinc ion binding"/>
    <property type="evidence" value="ECO:0007669"/>
    <property type="project" value="UniProtKB-KW"/>
</dbReference>
<dbReference type="InterPro" id="IPR041679">
    <property type="entry name" value="DNA2/NAM7-like_C"/>
</dbReference>
<evidence type="ECO:0000256" key="3">
    <source>
        <dbReference type="ARBA" id="ARBA00022723"/>
    </source>
</evidence>
<keyword evidence="6" id="KW-0391">Immunity</keyword>
<dbReference type="GO" id="GO:0031048">
    <property type="term" value="P:regulatory ncRNA-mediated heterochromatin formation"/>
    <property type="evidence" value="ECO:0007669"/>
    <property type="project" value="TreeGrafter"/>
</dbReference>
<reference evidence="12 13" key="1">
    <citation type="submission" date="2014-04" db="EMBL/GenBank/DDBJ databases">
        <title>Evolutionary Origins and Diversification of the Mycorrhizal Mutualists.</title>
        <authorList>
            <consortium name="DOE Joint Genome Institute"/>
            <consortium name="Mycorrhizal Genomics Consortium"/>
            <person name="Kohler A."/>
            <person name="Kuo A."/>
            <person name="Nagy L.G."/>
            <person name="Floudas D."/>
            <person name="Copeland A."/>
            <person name="Barry K.W."/>
            <person name="Cichocki N."/>
            <person name="Veneault-Fourrey C."/>
            <person name="LaButti K."/>
            <person name="Lindquist E.A."/>
            <person name="Lipzen A."/>
            <person name="Lundell T."/>
            <person name="Morin E."/>
            <person name="Murat C."/>
            <person name="Riley R."/>
            <person name="Ohm R."/>
            <person name="Sun H."/>
            <person name="Tunlid A."/>
            <person name="Henrissat B."/>
            <person name="Grigoriev I.V."/>
            <person name="Hibbett D.S."/>
            <person name="Martin F."/>
        </authorList>
    </citation>
    <scope>NUCLEOTIDE SEQUENCE [LARGE SCALE GENOMIC DNA]</scope>
    <source>
        <strain evidence="12 13">Koide BX008</strain>
    </source>
</reference>